<feature type="transmembrane region" description="Helical" evidence="2">
    <location>
        <begin position="367"/>
        <end position="389"/>
    </location>
</feature>
<evidence type="ECO:0000313" key="3">
    <source>
        <dbReference type="EMBL" id="KAH3813170.1"/>
    </source>
</evidence>
<dbReference type="PANTHER" id="PTHR14096">
    <property type="entry name" value="APOLIPOPROTEIN L"/>
    <property type="match status" value="1"/>
</dbReference>
<evidence type="ECO:0000256" key="1">
    <source>
        <dbReference type="ARBA" id="ARBA00010090"/>
    </source>
</evidence>
<dbReference type="InterPro" id="IPR008405">
    <property type="entry name" value="ApoL"/>
</dbReference>
<evidence type="ECO:0000313" key="4">
    <source>
        <dbReference type="Proteomes" id="UP000828390"/>
    </source>
</evidence>
<name>A0A9D4JIG7_DREPO</name>
<keyword evidence="2" id="KW-0812">Transmembrane</keyword>
<dbReference type="EMBL" id="JAIWYP010000006">
    <property type="protein sequence ID" value="KAH3813170.1"/>
    <property type="molecule type" value="Genomic_DNA"/>
</dbReference>
<dbReference type="GO" id="GO:0005576">
    <property type="term" value="C:extracellular region"/>
    <property type="evidence" value="ECO:0007669"/>
    <property type="project" value="InterPro"/>
</dbReference>
<dbReference type="GO" id="GO:0008289">
    <property type="term" value="F:lipid binding"/>
    <property type="evidence" value="ECO:0007669"/>
    <property type="project" value="InterPro"/>
</dbReference>
<dbReference type="PANTHER" id="PTHR14096:SF28">
    <property type="entry name" value="APOLIPOPROTEIN L, 1-RELATED"/>
    <property type="match status" value="1"/>
</dbReference>
<sequence length="572" mass="63342">MAGEECLSKVATFIQEGRALRSLWKGTRLEEPVLSNIFTWISHELFRDIELTPIALRHAIQKHLLTGRKDITEVLIDIFTGSGQNENTLEALQNQVLDPQYDKANYAIYFYCLATFLDIDIYVVNSESNNECKWNEYKSLKLLNIEQEIDYRNKIYKFDVNRNKQPGFLMAYMHMDASGLNMYKIRSQSSHPRRPECKGMVELEARKLKSTPLGTITVPTWLVVDVQQNAAQIPEKCKRISFWVEEFCRETDCWHIYVMVIEVPNSDSWSKHRVPSSDSTLRLKLIKHLSDASRDHVLTFCRILLRRCEFKVLEGLSDHFKSADIPFTHKYAVLSNFETELGKFNAAISVGTKPSEFQERRGRVNNAVIGTSISGLVGGVLGVVGLALIPVTFGVSLGLTIAGGAIGASSGIVQGGFRVHEAVKQNQSTAKIRETLEKVRGDFEQALTDFTGEFKIDAIGNSGPESPGLNIRGSLSIGAILRSVHSGVGIGFAAAKVGASAATAAAAVLAPVSLILDGGFMAEAIYGKATGNHTEVGRKLECLRVFQTIVNATYRGNADFNTNIVERIMQND</sequence>
<dbReference type="AlphaFoldDB" id="A0A9D4JIG7"/>
<keyword evidence="4" id="KW-1185">Reference proteome</keyword>
<dbReference type="Pfam" id="PF05461">
    <property type="entry name" value="ApoL"/>
    <property type="match status" value="1"/>
</dbReference>
<comment type="similarity">
    <text evidence="1">Belongs to the apolipoprotein L family.</text>
</comment>
<gene>
    <name evidence="3" type="ORF">DPMN_141622</name>
</gene>
<keyword evidence="2" id="KW-0472">Membrane</keyword>
<reference evidence="3" key="2">
    <citation type="submission" date="2020-11" db="EMBL/GenBank/DDBJ databases">
        <authorList>
            <person name="McCartney M.A."/>
            <person name="Auch B."/>
            <person name="Kono T."/>
            <person name="Mallez S."/>
            <person name="Becker A."/>
            <person name="Gohl D.M."/>
            <person name="Silverstein K.A.T."/>
            <person name="Koren S."/>
            <person name="Bechman K.B."/>
            <person name="Herman A."/>
            <person name="Abrahante J.E."/>
            <person name="Garbe J."/>
        </authorList>
    </citation>
    <scope>NUCLEOTIDE SEQUENCE</scope>
    <source>
        <strain evidence="3">Duluth1</strain>
        <tissue evidence="3">Whole animal</tissue>
    </source>
</reference>
<organism evidence="3 4">
    <name type="scientific">Dreissena polymorpha</name>
    <name type="common">Zebra mussel</name>
    <name type="synonym">Mytilus polymorpha</name>
    <dbReference type="NCBI Taxonomy" id="45954"/>
    <lineage>
        <taxon>Eukaryota</taxon>
        <taxon>Metazoa</taxon>
        <taxon>Spiralia</taxon>
        <taxon>Lophotrochozoa</taxon>
        <taxon>Mollusca</taxon>
        <taxon>Bivalvia</taxon>
        <taxon>Autobranchia</taxon>
        <taxon>Heteroconchia</taxon>
        <taxon>Euheterodonta</taxon>
        <taxon>Imparidentia</taxon>
        <taxon>Neoheterodontei</taxon>
        <taxon>Myida</taxon>
        <taxon>Dreissenoidea</taxon>
        <taxon>Dreissenidae</taxon>
        <taxon>Dreissena</taxon>
    </lineage>
</organism>
<dbReference type="GO" id="GO:0042157">
    <property type="term" value="P:lipoprotein metabolic process"/>
    <property type="evidence" value="ECO:0007669"/>
    <property type="project" value="InterPro"/>
</dbReference>
<accession>A0A9D4JIG7</accession>
<feature type="transmembrane region" description="Helical" evidence="2">
    <location>
        <begin position="395"/>
        <end position="417"/>
    </location>
</feature>
<evidence type="ECO:0000256" key="2">
    <source>
        <dbReference type="SAM" id="Phobius"/>
    </source>
</evidence>
<reference evidence="3" key="1">
    <citation type="journal article" date="2019" name="bioRxiv">
        <title>The Genome of the Zebra Mussel, Dreissena polymorpha: A Resource for Invasive Species Research.</title>
        <authorList>
            <person name="McCartney M.A."/>
            <person name="Auch B."/>
            <person name="Kono T."/>
            <person name="Mallez S."/>
            <person name="Zhang Y."/>
            <person name="Obille A."/>
            <person name="Becker A."/>
            <person name="Abrahante J.E."/>
            <person name="Garbe J."/>
            <person name="Badalamenti J.P."/>
            <person name="Herman A."/>
            <person name="Mangelson H."/>
            <person name="Liachko I."/>
            <person name="Sullivan S."/>
            <person name="Sone E.D."/>
            <person name="Koren S."/>
            <person name="Silverstein K.A.T."/>
            <person name="Beckman K.B."/>
            <person name="Gohl D.M."/>
        </authorList>
    </citation>
    <scope>NUCLEOTIDE SEQUENCE</scope>
    <source>
        <strain evidence="3">Duluth1</strain>
        <tissue evidence="3">Whole animal</tissue>
    </source>
</reference>
<dbReference type="GO" id="GO:0016020">
    <property type="term" value="C:membrane"/>
    <property type="evidence" value="ECO:0007669"/>
    <property type="project" value="TreeGrafter"/>
</dbReference>
<dbReference type="Proteomes" id="UP000828390">
    <property type="component" value="Unassembled WGS sequence"/>
</dbReference>
<keyword evidence="2" id="KW-1133">Transmembrane helix</keyword>
<proteinExistence type="inferred from homology"/>
<protein>
    <submittedName>
        <fullName evidence="3">Uncharacterized protein</fullName>
    </submittedName>
</protein>
<comment type="caution">
    <text evidence="3">The sequence shown here is derived from an EMBL/GenBank/DDBJ whole genome shotgun (WGS) entry which is preliminary data.</text>
</comment>
<dbReference type="GO" id="GO:0006869">
    <property type="term" value="P:lipid transport"/>
    <property type="evidence" value="ECO:0007669"/>
    <property type="project" value="InterPro"/>
</dbReference>